<reference evidence="17" key="1">
    <citation type="submission" date="2006-07" db="EMBL/GenBank/DDBJ databases">
        <title>Mitochondrial DNA sequence of South Asian Acanthosaura armata.</title>
        <authorList>
            <person name="Amer S.A."/>
            <person name="Kumazawa Y."/>
        </authorList>
    </citation>
    <scope>NUCLEOTIDE SEQUENCE</scope>
    <source>
        <tissue evidence="17">Muscle</tissue>
    </source>
</reference>
<dbReference type="EMBL" id="AB266452">
    <property type="protein sequence ID" value="BAJ08241.1"/>
    <property type="molecule type" value="Genomic_DNA"/>
</dbReference>
<proteinExistence type="inferred from homology"/>
<feature type="transmembrane region" description="Helical" evidence="15">
    <location>
        <begin position="83"/>
        <end position="108"/>
    </location>
</feature>
<evidence type="ECO:0000256" key="10">
    <source>
        <dbReference type="ARBA" id="ARBA00022989"/>
    </source>
</evidence>
<feature type="transmembrane region" description="Helical" evidence="15">
    <location>
        <begin position="50"/>
        <end position="71"/>
    </location>
</feature>
<comment type="function">
    <text evidence="15">Core subunit of the mitochondrial membrane respiratory chain NADH dehydrogenase (Complex I) which catalyzes electron transfer from NADH through the respiratory chain, using ubiquinone as an electron acceptor. Essential for the catalytic activity and assembly of complex I.</text>
</comment>
<evidence type="ECO:0000313" key="17">
    <source>
        <dbReference type="EMBL" id="BAJ08241.1"/>
    </source>
</evidence>
<geneLocation type="mitochondrion" evidence="17"/>
<dbReference type="InterPro" id="IPR050269">
    <property type="entry name" value="ComplexI_Subunit6"/>
</dbReference>
<dbReference type="EC" id="7.1.1.2" evidence="3 15"/>
<keyword evidence="15" id="KW-0830">Ubiquinone</keyword>
<keyword evidence="13 15" id="KW-0472">Membrane</keyword>
<dbReference type="InterPro" id="IPR001457">
    <property type="entry name" value="NADH_UbQ/plastoQ_OxRdtase_su6"/>
</dbReference>
<dbReference type="PANTHER" id="PTHR11435:SF1">
    <property type="entry name" value="NADH-UBIQUINONE OXIDOREDUCTASE CHAIN 6"/>
    <property type="match status" value="1"/>
</dbReference>
<feature type="signal peptide" evidence="16">
    <location>
        <begin position="1"/>
        <end position="17"/>
    </location>
</feature>
<evidence type="ECO:0000256" key="11">
    <source>
        <dbReference type="ARBA" id="ARBA00023027"/>
    </source>
</evidence>
<dbReference type="AlphaFoldDB" id="D6RR92"/>
<keyword evidence="5 15" id="KW-0813">Transport</keyword>
<keyword evidence="10 15" id="KW-1133">Transmembrane helix</keyword>
<sequence length="174" mass="18279">MYLVFLLSVGFFASVVGVVSNPSPCFAVGALVLSVGLSCGVLAELGMYFLALVVFLVYLGGMLVVFAYTVAMSYDLFPGAWGGGFVGGFVLFYFSVAVVWGVGCGFYVSSGCMRSLIVGVGLENKYSEIYLLYGAGGWVLSVVVVGLLLTLLVVLELVRGVSFGACKMLEGEGY</sequence>
<evidence type="ECO:0000256" key="14">
    <source>
        <dbReference type="ARBA" id="ARBA00049551"/>
    </source>
</evidence>
<evidence type="ECO:0000256" key="7">
    <source>
        <dbReference type="ARBA" id="ARBA00022692"/>
    </source>
</evidence>
<organism evidence="17">
    <name type="scientific">Acanthosaura armata</name>
    <name type="common">armored pricklenape</name>
    <dbReference type="NCBI Taxonomy" id="285987"/>
    <lineage>
        <taxon>Eukaryota</taxon>
        <taxon>Metazoa</taxon>
        <taxon>Chordata</taxon>
        <taxon>Craniata</taxon>
        <taxon>Vertebrata</taxon>
        <taxon>Euteleostomi</taxon>
        <taxon>Lepidosauria</taxon>
        <taxon>Squamata</taxon>
        <taxon>Bifurcata</taxon>
        <taxon>Unidentata</taxon>
        <taxon>Episquamata</taxon>
        <taxon>Toxicofera</taxon>
        <taxon>Iguania</taxon>
        <taxon>Acrodonta</taxon>
        <taxon>Agamidae</taxon>
        <taxon>Draconinae</taxon>
        <taxon>Acanthosaura</taxon>
    </lineage>
</organism>
<dbReference type="PANTHER" id="PTHR11435">
    <property type="entry name" value="NADH UBIQUINONE OXIDOREDUCTASE SUBUNIT ND6"/>
    <property type="match status" value="1"/>
</dbReference>
<evidence type="ECO:0000256" key="12">
    <source>
        <dbReference type="ARBA" id="ARBA00023128"/>
    </source>
</evidence>
<evidence type="ECO:0000256" key="9">
    <source>
        <dbReference type="ARBA" id="ARBA00022982"/>
    </source>
</evidence>
<gene>
    <name evidence="17" type="primary">ND6</name>
</gene>
<keyword evidence="16" id="KW-0732">Signal</keyword>
<dbReference type="GO" id="GO:0008137">
    <property type="term" value="F:NADH dehydrogenase (ubiquinone) activity"/>
    <property type="evidence" value="ECO:0007669"/>
    <property type="project" value="UniProtKB-UniRule"/>
</dbReference>
<evidence type="ECO:0000256" key="8">
    <source>
        <dbReference type="ARBA" id="ARBA00022967"/>
    </source>
</evidence>
<evidence type="ECO:0000256" key="3">
    <source>
        <dbReference type="ARBA" id="ARBA00012944"/>
    </source>
</evidence>
<protein>
    <recommendedName>
        <fullName evidence="4 15">NADH-ubiquinone oxidoreductase chain 6</fullName>
        <ecNumber evidence="3 15">7.1.1.2</ecNumber>
    </recommendedName>
</protein>
<reference evidence="17" key="2">
    <citation type="journal article" date="2010" name="BMC Evol. Biol.">
        <title>Mitochondrial genomes of acrodont lizards: timing of gene rearrangements and phylogenetic and biogeographic implications.</title>
        <authorList>
            <person name="Okajima Y."/>
            <person name="Kumazawa Y."/>
        </authorList>
    </citation>
    <scope>NUCLEOTIDE SEQUENCE</scope>
    <source>
        <tissue evidence="17">Muscle</tissue>
    </source>
</reference>
<keyword evidence="6 15" id="KW-0679">Respiratory chain</keyword>
<comment type="subcellular location">
    <subcellularLocation>
        <location evidence="1 15">Mitochondrion membrane</location>
        <topology evidence="1 15">Multi-pass membrane protein</topology>
    </subcellularLocation>
</comment>
<keyword evidence="7 15" id="KW-0812">Transmembrane</keyword>
<accession>D6RR92</accession>
<evidence type="ECO:0000256" key="6">
    <source>
        <dbReference type="ARBA" id="ARBA00022660"/>
    </source>
</evidence>
<dbReference type="GO" id="GO:0031966">
    <property type="term" value="C:mitochondrial membrane"/>
    <property type="evidence" value="ECO:0007669"/>
    <property type="project" value="UniProtKB-SubCell"/>
</dbReference>
<evidence type="ECO:0000256" key="15">
    <source>
        <dbReference type="RuleBase" id="RU004430"/>
    </source>
</evidence>
<feature type="transmembrane region" description="Helical" evidence="15">
    <location>
        <begin position="129"/>
        <end position="155"/>
    </location>
</feature>
<evidence type="ECO:0000256" key="13">
    <source>
        <dbReference type="ARBA" id="ARBA00023136"/>
    </source>
</evidence>
<keyword evidence="11 15" id="KW-0520">NAD</keyword>
<comment type="catalytic activity">
    <reaction evidence="14 15">
        <text>a ubiquinone + NADH + 5 H(+)(in) = a ubiquinol + NAD(+) + 4 H(+)(out)</text>
        <dbReference type="Rhea" id="RHEA:29091"/>
        <dbReference type="Rhea" id="RHEA-COMP:9565"/>
        <dbReference type="Rhea" id="RHEA-COMP:9566"/>
        <dbReference type="ChEBI" id="CHEBI:15378"/>
        <dbReference type="ChEBI" id="CHEBI:16389"/>
        <dbReference type="ChEBI" id="CHEBI:17976"/>
        <dbReference type="ChEBI" id="CHEBI:57540"/>
        <dbReference type="ChEBI" id="CHEBI:57945"/>
        <dbReference type="EC" id="7.1.1.2"/>
    </reaction>
</comment>
<evidence type="ECO:0000256" key="1">
    <source>
        <dbReference type="ARBA" id="ARBA00004225"/>
    </source>
</evidence>
<keyword evidence="12 15" id="KW-0496">Mitochondrion</keyword>
<feature type="chain" id="PRO_5003087904" description="NADH-ubiquinone oxidoreductase chain 6" evidence="16">
    <location>
        <begin position="18"/>
        <end position="174"/>
    </location>
</feature>
<evidence type="ECO:0000256" key="2">
    <source>
        <dbReference type="ARBA" id="ARBA00005698"/>
    </source>
</evidence>
<evidence type="ECO:0000256" key="5">
    <source>
        <dbReference type="ARBA" id="ARBA00022448"/>
    </source>
</evidence>
<evidence type="ECO:0000256" key="4">
    <source>
        <dbReference type="ARBA" id="ARBA00021095"/>
    </source>
</evidence>
<evidence type="ECO:0000256" key="16">
    <source>
        <dbReference type="SAM" id="SignalP"/>
    </source>
</evidence>
<dbReference type="Pfam" id="PF00499">
    <property type="entry name" value="Oxidored_q3"/>
    <property type="match status" value="1"/>
</dbReference>
<comment type="similarity">
    <text evidence="2 15">Belongs to the complex I subunit 6 family.</text>
</comment>
<name>D6RR92_9SAUR</name>
<keyword evidence="9 15" id="KW-0249">Electron transport</keyword>
<keyword evidence="8 15" id="KW-1278">Translocase</keyword>